<protein>
    <recommendedName>
        <fullName evidence="1">N-acetyltransferase domain-containing protein</fullName>
    </recommendedName>
</protein>
<dbReference type="EMBL" id="VMSD01000002">
    <property type="protein sequence ID" value="KAF0847885.1"/>
    <property type="molecule type" value="Genomic_DNA"/>
</dbReference>
<dbReference type="InterPro" id="IPR016181">
    <property type="entry name" value="Acyl_CoA_acyltransferase"/>
</dbReference>
<sequence length="265" mass="27362">MAARIEEAEASAIVAATEVAMARGSGGFVRGVGGGTACFAETGSPLNKVVGVGFGGVPSVGEWEAVEEAYARVGCPVQVELAQLAEPGIAEGLTGRGYRLMSFENVLGMRLDGGEWAVPEGVEVRLDAGDDLDAWLDVVVDGFAYPDEGPVHEEFPRAAIAAVMRDMASVGETRRYLAYRDGVAAGGASVRIDGGIAALAGAATLLAHRRRGVQTALLATRLADAARAGCELATVTTAPGSKSQQNAQSQGFSLLYTRAILVKDH</sequence>
<accession>A0ABQ6YQ40</accession>
<gene>
    <name evidence="2" type="ORF">FNL39_10225</name>
</gene>
<proteinExistence type="predicted"/>
<comment type="caution">
    <text evidence="2">The sequence shown here is derived from an EMBL/GenBank/DDBJ whole genome shotgun (WGS) entry which is preliminary data.</text>
</comment>
<feature type="domain" description="N-acetyltransferase" evidence="1">
    <location>
        <begin position="122"/>
        <end position="265"/>
    </location>
</feature>
<dbReference type="SUPFAM" id="SSF55729">
    <property type="entry name" value="Acyl-CoA N-acyltransferases (Nat)"/>
    <property type="match status" value="1"/>
</dbReference>
<dbReference type="Pfam" id="PF00583">
    <property type="entry name" value="Acetyltransf_1"/>
    <property type="match status" value="1"/>
</dbReference>
<reference evidence="2 3" key="1">
    <citation type="submission" date="2019-07" db="EMBL/GenBank/DDBJ databases">
        <title>Genomic Encyclopedia of Type Strains, Phase IV (KMG-IV): sequencing the most valuable type-strain genomes for metagenomic binning, comparative biology and taxonomic classification.</title>
        <authorList>
            <person name="Goeker M."/>
        </authorList>
    </citation>
    <scope>NUCLEOTIDE SEQUENCE [LARGE SCALE GENOMIC DNA]</scope>
    <source>
        <strain evidence="2 3">DSM 44831</strain>
    </source>
</reference>
<name>A0ABQ6YQ40_9NOCA</name>
<dbReference type="Gene3D" id="3.40.630.30">
    <property type="match status" value="1"/>
</dbReference>
<evidence type="ECO:0000259" key="1">
    <source>
        <dbReference type="PROSITE" id="PS51186"/>
    </source>
</evidence>
<organism evidence="2 3">
    <name type="scientific">Nocardia caishijiensis</name>
    <dbReference type="NCBI Taxonomy" id="184756"/>
    <lineage>
        <taxon>Bacteria</taxon>
        <taxon>Bacillati</taxon>
        <taxon>Actinomycetota</taxon>
        <taxon>Actinomycetes</taxon>
        <taxon>Mycobacteriales</taxon>
        <taxon>Nocardiaceae</taxon>
        <taxon>Nocardia</taxon>
    </lineage>
</organism>
<keyword evidence="3" id="KW-1185">Reference proteome</keyword>
<dbReference type="InterPro" id="IPR000182">
    <property type="entry name" value="GNAT_dom"/>
</dbReference>
<evidence type="ECO:0000313" key="2">
    <source>
        <dbReference type="EMBL" id="KAF0847885.1"/>
    </source>
</evidence>
<dbReference type="PROSITE" id="PS51186">
    <property type="entry name" value="GNAT"/>
    <property type="match status" value="1"/>
</dbReference>
<evidence type="ECO:0000313" key="3">
    <source>
        <dbReference type="Proteomes" id="UP000798951"/>
    </source>
</evidence>
<dbReference type="Proteomes" id="UP000798951">
    <property type="component" value="Unassembled WGS sequence"/>
</dbReference>